<proteinExistence type="predicted"/>
<comment type="caution">
    <text evidence="2">The sequence shown here is derived from an EMBL/GenBank/DDBJ whole genome shotgun (WGS) entry which is preliminary data.</text>
</comment>
<organism evidence="2 3">
    <name type="scientific">Microbacterium endophyticum</name>
    <dbReference type="NCBI Taxonomy" id="1526412"/>
    <lineage>
        <taxon>Bacteria</taxon>
        <taxon>Bacillati</taxon>
        <taxon>Actinomycetota</taxon>
        <taxon>Actinomycetes</taxon>
        <taxon>Micrococcales</taxon>
        <taxon>Microbacteriaceae</taxon>
        <taxon>Microbacterium</taxon>
    </lineage>
</organism>
<dbReference type="AlphaFoldDB" id="A0A7W4V230"/>
<dbReference type="EMBL" id="JACHWQ010000001">
    <property type="protein sequence ID" value="MBB2975124.1"/>
    <property type="molecule type" value="Genomic_DNA"/>
</dbReference>
<reference evidence="2 3" key="1">
    <citation type="submission" date="2020-08" db="EMBL/GenBank/DDBJ databases">
        <title>Sequencing the genomes of 1000 actinobacteria strains.</title>
        <authorList>
            <person name="Klenk H.-P."/>
        </authorList>
    </citation>
    <scope>NUCLEOTIDE SEQUENCE [LARGE SCALE GENOMIC DNA]</scope>
    <source>
        <strain evidence="2 3">DSM 27099</strain>
    </source>
</reference>
<keyword evidence="3" id="KW-1185">Reference proteome</keyword>
<feature type="region of interest" description="Disordered" evidence="1">
    <location>
        <begin position="59"/>
        <end position="135"/>
    </location>
</feature>
<evidence type="ECO:0000313" key="2">
    <source>
        <dbReference type="EMBL" id="MBB2975124.1"/>
    </source>
</evidence>
<gene>
    <name evidence="2" type="ORF">FHX49_000665</name>
</gene>
<sequence>MIGNVGERAGRAISSRRSALPSALGAVLRLFGLPHSSSRASRSESLDGRSPKLVRMARAAAPGGHQELLTSEARSKVYGATPSSDAKENTTLKNKYRRGVRMNDRRSPSGEPPEAPWSVASRTEQTTEEIGRGES</sequence>
<accession>A0A7W4V230</accession>
<name>A0A7W4V230_9MICO</name>
<evidence type="ECO:0000256" key="1">
    <source>
        <dbReference type="SAM" id="MobiDB-lite"/>
    </source>
</evidence>
<evidence type="ECO:0000313" key="3">
    <source>
        <dbReference type="Proteomes" id="UP000529310"/>
    </source>
</evidence>
<dbReference type="Proteomes" id="UP000529310">
    <property type="component" value="Unassembled WGS sequence"/>
</dbReference>
<protein>
    <submittedName>
        <fullName evidence="2">Uncharacterized protein</fullName>
    </submittedName>
</protein>